<dbReference type="RefSeq" id="XP_008045632.1">
    <property type="nucleotide sequence ID" value="XM_008047441.1"/>
</dbReference>
<gene>
    <name evidence="1" type="ORF">TRAVEDRAFT_137347</name>
</gene>
<evidence type="ECO:0008006" key="3">
    <source>
        <dbReference type="Google" id="ProtNLM"/>
    </source>
</evidence>
<feature type="non-terminal residue" evidence="1">
    <location>
        <position position="1"/>
    </location>
</feature>
<evidence type="ECO:0000313" key="1">
    <source>
        <dbReference type="EMBL" id="EIW51480.1"/>
    </source>
</evidence>
<dbReference type="Proteomes" id="UP000054317">
    <property type="component" value="Unassembled WGS sequence"/>
</dbReference>
<dbReference type="AlphaFoldDB" id="R7S795"/>
<dbReference type="GeneID" id="19408974"/>
<proteinExistence type="predicted"/>
<dbReference type="OrthoDB" id="2748837at2759"/>
<dbReference type="EMBL" id="JH711801">
    <property type="protein sequence ID" value="EIW51480.1"/>
    <property type="molecule type" value="Genomic_DNA"/>
</dbReference>
<dbReference type="KEGG" id="tvs:TRAVEDRAFT_137347"/>
<accession>R7S795</accession>
<name>R7S795_TRAVS</name>
<sequence>QVFGVTCDNAESNTTMLKEMHVLVPKSHGELVRVRCFGHVLNLVVKVSAPVQCVFFADIFHIGYSLAVREAQASSRRQCHTNWL</sequence>
<reference evidence="2" key="1">
    <citation type="journal article" date="2012" name="Science">
        <title>The Paleozoic origin of enzymatic lignin decomposition reconstructed from 31 fungal genomes.</title>
        <authorList>
            <person name="Floudas D."/>
            <person name="Binder M."/>
            <person name="Riley R."/>
            <person name="Barry K."/>
            <person name="Blanchette R.A."/>
            <person name="Henrissat B."/>
            <person name="Martinez A.T."/>
            <person name="Otillar R."/>
            <person name="Spatafora J.W."/>
            <person name="Yadav J.S."/>
            <person name="Aerts A."/>
            <person name="Benoit I."/>
            <person name="Boyd A."/>
            <person name="Carlson A."/>
            <person name="Copeland A."/>
            <person name="Coutinho P.M."/>
            <person name="de Vries R.P."/>
            <person name="Ferreira P."/>
            <person name="Findley K."/>
            <person name="Foster B."/>
            <person name="Gaskell J."/>
            <person name="Glotzer D."/>
            <person name="Gorecki P."/>
            <person name="Heitman J."/>
            <person name="Hesse C."/>
            <person name="Hori C."/>
            <person name="Igarashi K."/>
            <person name="Jurgens J.A."/>
            <person name="Kallen N."/>
            <person name="Kersten P."/>
            <person name="Kohler A."/>
            <person name="Kuees U."/>
            <person name="Kumar T.K.A."/>
            <person name="Kuo A."/>
            <person name="LaButti K."/>
            <person name="Larrondo L.F."/>
            <person name="Lindquist E."/>
            <person name="Ling A."/>
            <person name="Lombard V."/>
            <person name="Lucas S."/>
            <person name="Lundell T."/>
            <person name="Martin R."/>
            <person name="McLaughlin D.J."/>
            <person name="Morgenstern I."/>
            <person name="Morin E."/>
            <person name="Murat C."/>
            <person name="Nagy L.G."/>
            <person name="Nolan M."/>
            <person name="Ohm R.A."/>
            <person name="Patyshakuliyeva A."/>
            <person name="Rokas A."/>
            <person name="Ruiz-Duenas F.J."/>
            <person name="Sabat G."/>
            <person name="Salamov A."/>
            <person name="Samejima M."/>
            <person name="Schmutz J."/>
            <person name="Slot J.C."/>
            <person name="St John F."/>
            <person name="Stenlid J."/>
            <person name="Sun H."/>
            <person name="Sun S."/>
            <person name="Syed K."/>
            <person name="Tsang A."/>
            <person name="Wiebenga A."/>
            <person name="Young D."/>
            <person name="Pisabarro A."/>
            <person name="Eastwood D.C."/>
            <person name="Martin F."/>
            <person name="Cullen D."/>
            <person name="Grigoriev I.V."/>
            <person name="Hibbett D.S."/>
        </authorList>
    </citation>
    <scope>NUCLEOTIDE SEQUENCE [LARGE SCALE GENOMIC DNA]</scope>
    <source>
        <strain evidence="2">FP-101664</strain>
    </source>
</reference>
<keyword evidence="2" id="KW-1185">Reference proteome</keyword>
<protein>
    <recommendedName>
        <fullName evidence="3">DUF659 domain-containing protein</fullName>
    </recommendedName>
</protein>
<evidence type="ECO:0000313" key="2">
    <source>
        <dbReference type="Proteomes" id="UP000054317"/>
    </source>
</evidence>
<organism evidence="1 2">
    <name type="scientific">Trametes versicolor (strain FP-101664)</name>
    <name type="common">White-rot fungus</name>
    <name type="synonym">Coriolus versicolor</name>
    <dbReference type="NCBI Taxonomy" id="717944"/>
    <lineage>
        <taxon>Eukaryota</taxon>
        <taxon>Fungi</taxon>
        <taxon>Dikarya</taxon>
        <taxon>Basidiomycota</taxon>
        <taxon>Agaricomycotina</taxon>
        <taxon>Agaricomycetes</taxon>
        <taxon>Polyporales</taxon>
        <taxon>Polyporaceae</taxon>
        <taxon>Trametes</taxon>
    </lineage>
</organism>